<dbReference type="PANTHER" id="PTHR34105">
    <property type="entry name" value="PROLINE-, GLUTAMIC ACID- AND LEUCINE-RICH PROTEIN 1"/>
    <property type="match status" value="1"/>
</dbReference>
<dbReference type="SUPFAM" id="SSF48371">
    <property type="entry name" value="ARM repeat"/>
    <property type="match status" value="1"/>
</dbReference>
<keyword evidence="4" id="KW-0539">Nucleus</keyword>
<dbReference type="GO" id="GO:0006364">
    <property type="term" value="P:rRNA processing"/>
    <property type="evidence" value="ECO:0007669"/>
    <property type="project" value="TreeGrafter"/>
</dbReference>
<dbReference type="Pfam" id="PF08167">
    <property type="entry name" value="RIX1"/>
    <property type="match status" value="1"/>
</dbReference>
<proteinExistence type="inferred from homology"/>
<feature type="region of interest" description="Disordered" evidence="5">
    <location>
        <begin position="616"/>
        <end position="667"/>
    </location>
</feature>
<evidence type="ECO:0000259" key="6">
    <source>
        <dbReference type="Pfam" id="PF08167"/>
    </source>
</evidence>
<dbReference type="InterPro" id="IPR016024">
    <property type="entry name" value="ARM-type_fold"/>
</dbReference>
<evidence type="ECO:0000256" key="2">
    <source>
        <dbReference type="ARBA" id="ARBA00010511"/>
    </source>
</evidence>
<dbReference type="EMBL" id="ML769386">
    <property type="protein sequence ID" value="KAE9410119.1"/>
    <property type="molecule type" value="Genomic_DNA"/>
</dbReference>
<comment type="subcellular location">
    <subcellularLocation>
        <location evidence="1">Nucleus</location>
    </subcellularLocation>
</comment>
<organism evidence="7 8">
    <name type="scientific">Gymnopus androsaceus JB14</name>
    <dbReference type="NCBI Taxonomy" id="1447944"/>
    <lineage>
        <taxon>Eukaryota</taxon>
        <taxon>Fungi</taxon>
        <taxon>Dikarya</taxon>
        <taxon>Basidiomycota</taxon>
        <taxon>Agaricomycotina</taxon>
        <taxon>Agaricomycetes</taxon>
        <taxon>Agaricomycetidae</taxon>
        <taxon>Agaricales</taxon>
        <taxon>Marasmiineae</taxon>
        <taxon>Omphalotaceae</taxon>
        <taxon>Gymnopus</taxon>
    </lineage>
</organism>
<accession>A0A6A4IHY6</accession>
<keyword evidence="8" id="KW-1185">Reference proteome</keyword>
<protein>
    <recommendedName>
        <fullName evidence="3">Pre-rRNA-processing protein RIX1</fullName>
    </recommendedName>
</protein>
<reference evidence="7" key="1">
    <citation type="journal article" date="2019" name="Environ. Microbiol.">
        <title>Fungal ecological strategies reflected in gene transcription - a case study of two litter decomposers.</title>
        <authorList>
            <person name="Barbi F."/>
            <person name="Kohler A."/>
            <person name="Barry K."/>
            <person name="Baskaran P."/>
            <person name="Daum C."/>
            <person name="Fauchery L."/>
            <person name="Ihrmark K."/>
            <person name="Kuo A."/>
            <person name="LaButti K."/>
            <person name="Lipzen A."/>
            <person name="Morin E."/>
            <person name="Grigoriev I.V."/>
            <person name="Henrissat B."/>
            <person name="Lindahl B."/>
            <person name="Martin F."/>
        </authorList>
    </citation>
    <scope>NUCLEOTIDE SEQUENCE</scope>
    <source>
        <strain evidence="7">JB14</strain>
    </source>
</reference>
<dbReference type="OrthoDB" id="20900at2759"/>
<dbReference type="PANTHER" id="PTHR34105:SF1">
    <property type="entry name" value="PROLINE-, GLUTAMIC ACID- AND LEUCINE-RICH PROTEIN 1"/>
    <property type="match status" value="1"/>
</dbReference>
<name>A0A6A4IHY6_9AGAR</name>
<feature type="compositionally biased region" description="Acidic residues" evidence="5">
    <location>
        <begin position="646"/>
        <end position="655"/>
    </location>
</feature>
<evidence type="ECO:0000256" key="1">
    <source>
        <dbReference type="ARBA" id="ARBA00004123"/>
    </source>
</evidence>
<evidence type="ECO:0000256" key="4">
    <source>
        <dbReference type="ARBA" id="ARBA00023242"/>
    </source>
</evidence>
<evidence type="ECO:0000313" key="7">
    <source>
        <dbReference type="EMBL" id="KAE9410119.1"/>
    </source>
</evidence>
<dbReference type="Proteomes" id="UP000799118">
    <property type="component" value="Unassembled WGS sequence"/>
</dbReference>
<feature type="domain" description="Pre-rRNA-processing protein RIX1 N-terminal" evidence="6">
    <location>
        <begin position="8"/>
        <end position="191"/>
    </location>
</feature>
<evidence type="ECO:0000256" key="3">
    <source>
        <dbReference type="ARBA" id="ARBA00021502"/>
    </source>
</evidence>
<evidence type="ECO:0000313" key="8">
    <source>
        <dbReference type="Proteomes" id="UP000799118"/>
    </source>
</evidence>
<dbReference type="AlphaFoldDB" id="A0A6A4IHY6"/>
<sequence length="667" mass="72293">MDSHPLKALLSFHLTSDASTVIHLPYVLDTLTPQHFTPSPHLTKWNSRLNSLLHSKDAGARWAGLCLAHRTSVYSKSVMVECAQSWLGTAIPMLSKKDSLPALKASVNLCRIVFSNATDIPEFQRQVSTPNVPKFTAALILFLEKDVDLELKKLALTTLTRLIPLYPNIHRTSHTALSTIVSRIFAQSSPSHVNQELVGLASGLYSVLHFTGGKVGSANLWRKSLDESIGSAWTAFFGVRTTFPDENGRLPQIQLLHEEPTTSVTLSMERLCASIRVLCDLLQSPTQRPVQVPVGSLIKLASQMVLVTAPASADPVVWAVETSIIPRIWKAACDLITCLAKCIGRHLTAYSSKLLSYIAFHLEQKLPGQTDVQNSIDQVNGSGKTKKGKKRLRTYEGDELFRTSGDVVCPAVDDAKVLLTAFLQLLLRNADVSPALHSMASRVILAVFLGLPQMMPMYDSLLSKIREIAIELGSGTTSAMSKSLGLVLDATSSTNVDQDLMRKVDILIHPRLPPLIRPLPNVDSLTLFRSEESTEEVEAREDLGLSNLSTQLPPSPTADVLMAKASERALSPLPSAGSSIVTSTYVAANVAPPVVPHKTRSDPVIPPTVTSTLISAKPAPSYPLETEATKPTGAINHVDSAPSGMVDDDDDDEEMPSINIDSDSDPE</sequence>
<gene>
    <name evidence="7" type="ORF">BT96DRAFT_953314</name>
</gene>
<dbReference type="InterPro" id="IPR012583">
    <property type="entry name" value="RIX1_N"/>
</dbReference>
<comment type="similarity">
    <text evidence="2">Belongs to the RIX1/PELP1 family.</text>
</comment>
<dbReference type="GO" id="GO:0005634">
    <property type="term" value="C:nucleus"/>
    <property type="evidence" value="ECO:0007669"/>
    <property type="project" value="UniProtKB-SubCell"/>
</dbReference>
<evidence type="ECO:0000256" key="5">
    <source>
        <dbReference type="SAM" id="MobiDB-lite"/>
    </source>
</evidence>